<evidence type="ECO:0008006" key="2">
    <source>
        <dbReference type="Google" id="ProtNLM"/>
    </source>
</evidence>
<evidence type="ECO:0000313" key="1">
    <source>
        <dbReference type="EMBL" id="AHF24640.1"/>
    </source>
</evidence>
<accession>W0FNR0</accession>
<sequence length="188" mass="19531">MTPDNTASEDADSCLTAASGVFLFNAARGITQFRPDRSAEQYAAGGMSVNILIIDGQGGRMGKSLAEEIRKICPDASITAVGTNSIATGNMMKANAADHFATGENAVITACRKAQIIVGPIGIAMADAMMGEISPAMANAVASSPAYRVLIPMNLCDTYVAGTVKGSSAILADAMEHIRQLTERKTDE</sequence>
<dbReference type="InterPro" id="IPR024208">
    <property type="entry name" value="DUF3842"/>
</dbReference>
<name>W0FNR0_9BACT</name>
<protein>
    <recommendedName>
        <fullName evidence="2">DUF3842 family protein</fullName>
    </recommendedName>
</protein>
<dbReference type="Pfam" id="PF12953">
    <property type="entry name" value="DUF3842"/>
    <property type="match status" value="1"/>
</dbReference>
<dbReference type="EMBL" id="KC246800">
    <property type="protein sequence ID" value="AHF24640.1"/>
    <property type="molecule type" value="Genomic_DNA"/>
</dbReference>
<proteinExistence type="predicted"/>
<reference evidence="1" key="1">
    <citation type="journal article" date="2013" name="PLoS ONE">
        <title>Metagenomic insights into the carbohydrate-active enzymes carried by the microorganisms adhering to solid digesta in the rumen of cows.</title>
        <authorList>
            <person name="Wang L."/>
            <person name="Hatem A."/>
            <person name="Catalyurek U.V."/>
            <person name="Morrison M."/>
            <person name="Yu Z."/>
        </authorList>
    </citation>
    <scope>NUCLEOTIDE SEQUENCE</scope>
</reference>
<organism evidence="1">
    <name type="scientific">uncultured bacterium Contig27</name>
    <dbReference type="NCBI Taxonomy" id="1393547"/>
    <lineage>
        <taxon>Bacteria</taxon>
        <taxon>environmental samples</taxon>
    </lineage>
</organism>
<dbReference type="AlphaFoldDB" id="W0FNR0"/>